<dbReference type="Proteomes" id="UP000297535">
    <property type="component" value="Unassembled WGS sequence"/>
</dbReference>
<name>A0A4Z0NFV3_9HYPH</name>
<accession>A0A4Z0NFV3</accession>
<evidence type="ECO:0000313" key="2">
    <source>
        <dbReference type="Proteomes" id="UP000297535"/>
    </source>
</evidence>
<protein>
    <submittedName>
        <fullName evidence="1">Uncharacterized protein</fullName>
    </submittedName>
</protein>
<dbReference type="RefSeq" id="WP_135419494.1">
    <property type="nucleotide sequence ID" value="NZ_SRLB01000046.1"/>
</dbReference>
<sequence length="100" mass="10262">MIVPPRSERDTGRLVDCLSALAQGGSNAVGARVVTLTAGATETEVADPLCGADSMVVMSPTSAAAVAAQPWTKATGTRRFVLGHLPAAAGATLRYELRRP</sequence>
<evidence type="ECO:0000313" key="1">
    <source>
        <dbReference type="EMBL" id="TGD94064.1"/>
    </source>
</evidence>
<comment type="caution">
    <text evidence="1">The sequence shown here is derived from an EMBL/GenBank/DDBJ whole genome shotgun (WGS) entry which is preliminary data.</text>
</comment>
<reference evidence="1 2" key="1">
    <citation type="submission" date="2019-04" db="EMBL/GenBank/DDBJ databases">
        <authorList>
            <person name="Feng G."/>
            <person name="Zhu H."/>
        </authorList>
    </citation>
    <scope>NUCLEOTIDE SEQUENCE [LARGE SCALE GENOMIC DNA]</scope>
    <source>
        <strain evidence="1 2">6HR-1</strain>
    </source>
</reference>
<dbReference type="AlphaFoldDB" id="A0A4Z0NFV3"/>
<keyword evidence="2" id="KW-1185">Reference proteome</keyword>
<organism evidence="1 2">
    <name type="scientific">Methylobacterium nonmethylotrophicum</name>
    <dbReference type="NCBI Taxonomy" id="1141884"/>
    <lineage>
        <taxon>Bacteria</taxon>
        <taxon>Pseudomonadati</taxon>
        <taxon>Pseudomonadota</taxon>
        <taxon>Alphaproteobacteria</taxon>
        <taxon>Hyphomicrobiales</taxon>
        <taxon>Methylobacteriaceae</taxon>
        <taxon>Methylobacterium</taxon>
    </lineage>
</organism>
<dbReference type="EMBL" id="SRLB01000046">
    <property type="protein sequence ID" value="TGD94064.1"/>
    <property type="molecule type" value="Genomic_DNA"/>
</dbReference>
<gene>
    <name evidence="1" type="ORF">EU555_32605</name>
</gene>
<proteinExistence type="predicted"/>